<dbReference type="STRING" id="1095629.A0A0C9XNL7"/>
<dbReference type="CDD" id="cd05374">
    <property type="entry name" value="17beta-HSD-like_SDR_c"/>
    <property type="match status" value="1"/>
</dbReference>
<evidence type="ECO:0000256" key="2">
    <source>
        <dbReference type="ARBA" id="ARBA00023002"/>
    </source>
</evidence>
<evidence type="ECO:0000256" key="1">
    <source>
        <dbReference type="ARBA" id="ARBA00006484"/>
    </source>
</evidence>
<evidence type="ECO:0000256" key="3">
    <source>
        <dbReference type="RuleBase" id="RU000363"/>
    </source>
</evidence>
<dbReference type="AlphaFoldDB" id="A0A0C9XNL7"/>
<dbReference type="GO" id="GO:0016491">
    <property type="term" value="F:oxidoreductase activity"/>
    <property type="evidence" value="ECO:0007669"/>
    <property type="project" value="UniProtKB-KW"/>
</dbReference>
<keyword evidence="2" id="KW-0560">Oxidoreductase</keyword>
<dbReference type="InterPro" id="IPR002347">
    <property type="entry name" value="SDR_fam"/>
</dbReference>
<dbReference type="Pfam" id="PF00106">
    <property type="entry name" value="adh_short"/>
    <property type="match status" value="1"/>
</dbReference>
<accession>A0A0C9XNL7</accession>
<evidence type="ECO:0000313" key="5">
    <source>
        <dbReference type="Proteomes" id="UP000054477"/>
    </source>
</evidence>
<keyword evidence="5" id="KW-1185">Reference proteome</keyword>
<gene>
    <name evidence="4" type="ORF">K443DRAFT_680197</name>
</gene>
<dbReference type="PRINTS" id="PR00081">
    <property type="entry name" value="GDHRDH"/>
</dbReference>
<dbReference type="PANTHER" id="PTHR43976">
    <property type="entry name" value="SHORT CHAIN DEHYDROGENASE"/>
    <property type="match status" value="1"/>
</dbReference>
<evidence type="ECO:0000313" key="4">
    <source>
        <dbReference type="EMBL" id="KIJ99141.1"/>
    </source>
</evidence>
<dbReference type="HOGENOM" id="CLU_010194_2_9_1"/>
<dbReference type="Proteomes" id="UP000054477">
    <property type="component" value="Unassembled WGS sequence"/>
</dbReference>
<dbReference type="InterPro" id="IPR036291">
    <property type="entry name" value="NAD(P)-bd_dom_sf"/>
</dbReference>
<organism evidence="4 5">
    <name type="scientific">Laccaria amethystina LaAM-08-1</name>
    <dbReference type="NCBI Taxonomy" id="1095629"/>
    <lineage>
        <taxon>Eukaryota</taxon>
        <taxon>Fungi</taxon>
        <taxon>Dikarya</taxon>
        <taxon>Basidiomycota</taxon>
        <taxon>Agaricomycotina</taxon>
        <taxon>Agaricomycetes</taxon>
        <taxon>Agaricomycetidae</taxon>
        <taxon>Agaricales</taxon>
        <taxon>Agaricineae</taxon>
        <taxon>Hydnangiaceae</taxon>
        <taxon>Laccaria</taxon>
    </lineage>
</organism>
<reference evidence="5" key="2">
    <citation type="submission" date="2015-01" db="EMBL/GenBank/DDBJ databases">
        <title>Evolutionary Origins and Diversification of the Mycorrhizal Mutualists.</title>
        <authorList>
            <consortium name="DOE Joint Genome Institute"/>
            <consortium name="Mycorrhizal Genomics Consortium"/>
            <person name="Kohler A."/>
            <person name="Kuo A."/>
            <person name="Nagy L.G."/>
            <person name="Floudas D."/>
            <person name="Copeland A."/>
            <person name="Barry K.W."/>
            <person name="Cichocki N."/>
            <person name="Veneault-Fourrey C."/>
            <person name="LaButti K."/>
            <person name="Lindquist E.A."/>
            <person name="Lipzen A."/>
            <person name="Lundell T."/>
            <person name="Morin E."/>
            <person name="Murat C."/>
            <person name="Riley R."/>
            <person name="Ohm R."/>
            <person name="Sun H."/>
            <person name="Tunlid A."/>
            <person name="Henrissat B."/>
            <person name="Grigoriev I.V."/>
            <person name="Hibbett D.S."/>
            <person name="Martin F."/>
        </authorList>
    </citation>
    <scope>NUCLEOTIDE SEQUENCE [LARGE SCALE GENOMIC DNA]</scope>
    <source>
        <strain evidence="5">LaAM-08-1</strain>
    </source>
</reference>
<dbReference type="PANTHER" id="PTHR43976:SF16">
    <property type="entry name" value="SHORT-CHAIN DEHYDROGENASE_REDUCTASE FAMILY PROTEIN"/>
    <property type="match status" value="1"/>
</dbReference>
<evidence type="ECO:0008006" key="6">
    <source>
        <dbReference type="Google" id="ProtNLM"/>
    </source>
</evidence>
<name>A0A0C9XNL7_9AGAR</name>
<sequence length="297" mass="32078">MFEGSRVWLITGSSSGFGFRLVILVLGRGDRVIATARSLDKLENLISSCKPDVRENLRTVQLDVTEGEEAIKDKVNKAAVIWGRIDVLVNNAGNGLPGIVEEGGSSQLRRQFETNFFGVMDVTSATLPHLRASPSACLVIIGSRSAWKTEIIGIGPYAASKAAVHALTETLTLELAPFDIRVLLVEPGAFMTEGIYGQPFFTSNPIPAYDDMRAASKARFASVPGTEKGDPNKAMQVVVDVVRGEGVAKGRPWPGYLVLGEDAENDVRTKCSKVLKVLDEWVDVARGVNFDNLSVNS</sequence>
<dbReference type="InterPro" id="IPR051911">
    <property type="entry name" value="SDR_oxidoreductase"/>
</dbReference>
<dbReference type="EMBL" id="KN838653">
    <property type="protein sequence ID" value="KIJ99141.1"/>
    <property type="molecule type" value="Genomic_DNA"/>
</dbReference>
<reference evidence="4 5" key="1">
    <citation type="submission" date="2014-04" db="EMBL/GenBank/DDBJ databases">
        <authorList>
            <consortium name="DOE Joint Genome Institute"/>
            <person name="Kuo A."/>
            <person name="Kohler A."/>
            <person name="Nagy L.G."/>
            <person name="Floudas D."/>
            <person name="Copeland A."/>
            <person name="Barry K.W."/>
            <person name="Cichocki N."/>
            <person name="Veneault-Fourrey C."/>
            <person name="LaButti K."/>
            <person name="Lindquist E.A."/>
            <person name="Lipzen A."/>
            <person name="Lundell T."/>
            <person name="Morin E."/>
            <person name="Murat C."/>
            <person name="Sun H."/>
            <person name="Tunlid A."/>
            <person name="Henrissat B."/>
            <person name="Grigoriev I.V."/>
            <person name="Hibbett D.S."/>
            <person name="Martin F."/>
            <person name="Nordberg H.P."/>
            <person name="Cantor M.N."/>
            <person name="Hua S.X."/>
        </authorList>
    </citation>
    <scope>NUCLEOTIDE SEQUENCE [LARGE SCALE GENOMIC DNA]</scope>
    <source>
        <strain evidence="4 5">LaAM-08-1</strain>
    </source>
</reference>
<comment type="similarity">
    <text evidence="1 3">Belongs to the short-chain dehydrogenases/reductases (SDR) family.</text>
</comment>
<dbReference type="Gene3D" id="3.40.50.720">
    <property type="entry name" value="NAD(P)-binding Rossmann-like Domain"/>
    <property type="match status" value="1"/>
</dbReference>
<dbReference type="SUPFAM" id="SSF51735">
    <property type="entry name" value="NAD(P)-binding Rossmann-fold domains"/>
    <property type="match status" value="1"/>
</dbReference>
<protein>
    <recommendedName>
        <fullName evidence="6">NAD(P)-binding protein</fullName>
    </recommendedName>
</protein>
<dbReference type="OrthoDB" id="1274115at2759"/>
<proteinExistence type="inferred from homology"/>
<dbReference type="PRINTS" id="PR00080">
    <property type="entry name" value="SDRFAMILY"/>
</dbReference>